<name>A0A0D9Y2M5_9ORYZ</name>
<proteinExistence type="predicted"/>
<dbReference type="eggNOG" id="KOG3002">
    <property type="taxonomic scope" value="Eukaryota"/>
</dbReference>
<feature type="compositionally biased region" description="Polar residues" evidence="1">
    <location>
        <begin position="61"/>
        <end position="70"/>
    </location>
</feature>
<organism evidence="2">
    <name type="scientific">Oryza glumipatula</name>
    <dbReference type="NCBI Taxonomy" id="40148"/>
    <lineage>
        <taxon>Eukaryota</taxon>
        <taxon>Viridiplantae</taxon>
        <taxon>Streptophyta</taxon>
        <taxon>Embryophyta</taxon>
        <taxon>Tracheophyta</taxon>
        <taxon>Spermatophyta</taxon>
        <taxon>Magnoliopsida</taxon>
        <taxon>Liliopsida</taxon>
        <taxon>Poales</taxon>
        <taxon>Poaceae</taxon>
        <taxon>BOP clade</taxon>
        <taxon>Oryzoideae</taxon>
        <taxon>Oryzeae</taxon>
        <taxon>Oryzinae</taxon>
        <taxon>Oryza</taxon>
    </lineage>
</organism>
<evidence type="ECO:0000313" key="2">
    <source>
        <dbReference type="EnsemblPlants" id="OGLUM01G01680.1"/>
    </source>
</evidence>
<dbReference type="EnsemblPlants" id="OGLUM01G01680.1">
    <property type="protein sequence ID" value="OGLUM01G01680.1"/>
    <property type="gene ID" value="OGLUM01G01680"/>
</dbReference>
<sequence>MSSGRVGDRIAARRRRRDPTTGPESPPLVAVAGLPTEQPSSSRRGRVYVLSPSRPPREPVQQPSPTSSSAKKLPEPEPHTQLRVRGQPVLPHEAVAALRRQGRRRRRAGGVVVPPPADNEFTVRIDGVGADDGIFQCDGCFAMLSSPIYECANGDVICERCSYDDGGAREMRDDVARPQPRHRPPAPVHPVRVQEPQVRVPVVPPAAGHGRARALVRPRALLLPDPPLRLAGAADSLARHLTARHGWGRLRVAYGEAAVVPVQSPTILRADDGRISHLSCTRERGGGTAMSMVCIRPDHVAGAEEEFTYEVRTACQRLQMQAAVEGTSLRYGMKDAVQARVTVPDDMLLRQGDVVTGGETIFRRSAEFHNSPGCNKNRG</sequence>
<dbReference type="SUPFAM" id="SSF49599">
    <property type="entry name" value="TRAF domain-like"/>
    <property type="match status" value="1"/>
</dbReference>
<feature type="region of interest" description="Disordered" evidence="1">
    <location>
        <begin position="1"/>
        <end position="91"/>
    </location>
</feature>
<dbReference type="PANTHER" id="PTHR46632">
    <property type="entry name" value="E3 UBIQUITIN-PROTEIN LIGASE SINA-LIKE 4"/>
    <property type="match status" value="1"/>
</dbReference>
<reference evidence="2" key="1">
    <citation type="submission" date="2013-08" db="EMBL/GenBank/DDBJ databases">
        <title>Oryza genome evolution.</title>
        <authorList>
            <person name="Wing R.A."/>
            <person name="Panaud O."/>
            <person name="Oliveira A.C."/>
        </authorList>
    </citation>
    <scope>NUCLEOTIDE SEQUENCE</scope>
</reference>
<dbReference type="HOGENOM" id="CLU_060441_0_0_1"/>
<reference evidence="2" key="3">
    <citation type="submission" date="2018-05" db="EMBL/GenBank/DDBJ databases">
        <title>OgluRS3 (Oryza glumaepatula Reference Sequence Version 3).</title>
        <authorList>
            <person name="Zhang J."/>
            <person name="Kudrna D."/>
            <person name="Lee S."/>
            <person name="Talag J."/>
            <person name="Welchert J."/>
            <person name="Wing R.A."/>
        </authorList>
    </citation>
    <scope>NUCLEOTIDE SEQUENCE [LARGE SCALE GENOMIC DNA]</scope>
</reference>
<keyword evidence="3" id="KW-1185">Reference proteome</keyword>
<dbReference type="Gramene" id="OGLUM01G01680.1">
    <property type="protein sequence ID" value="OGLUM01G01680.1"/>
    <property type="gene ID" value="OGLUM01G01680"/>
</dbReference>
<feature type="compositionally biased region" description="Basic and acidic residues" evidence="1">
    <location>
        <begin position="1"/>
        <end position="11"/>
    </location>
</feature>
<dbReference type="AlphaFoldDB" id="A0A0D9Y2M5"/>
<evidence type="ECO:0000313" key="3">
    <source>
        <dbReference type="Proteomes" id="UP000026961"/>
    </source>
</evidence>
<accession>A0A0D9Y2M5</accession>
<dbReference type="Proteomes" id="UP000026961">
    <property type="component" value="Chromosome 1"/>
</dbReference>
<reference evidence="2" key="2">
    <citation type="submission" date="2015-04" db="UniProtKB">
        <authorList>
            <consortium name="EnsemblPlants"/>
        </authorList>
    </citation>
    <scope>IDENTIFICATION</scope>
</reference>
<evidence type="ECO:0000256" key="1">
    <source>
        <dbReference type="SAM" id="MobiDB-lite"/>
    </source>
</evidence>
<dbReference type="InterPro" id="IPR044286">
    <property type="entry name" value="SINL_plant"/>
</dbReference>
<protein>
    <submittedName>
        <fullName evidence="2">Uncharacterized protein</fullName>
    </submittedName>
</protein>
<dbReference type="PANTHER" id="PTHR46632:SF14">
    <property type="entry name" value="RING-TYPE E3 UBIQUITIN TRANSFERASE"/>
    <property type="match status" value="1"/>
</dbReference>